<reference evidence="1" key="1">
    <citation type="journal article" date="1988" name="Science">
        <title>Sequence and expression of mRNAs encoding the alpha 1 and alpha 2 subunits of a DHP-sensitive calcium channel.</title>
        <authorList>
            <person name="Ellis S.B."/>
            <person name="Williams M.E."/>
            <person name="Ways N.R."/>
            <person name="Brenner R."/>
            <person name="Sharp A.H."/>
            <person name="Leung A.T."/>
            <person name="Campbell K.P."/>
            <person name="McKenna E."/>
            <person name="Koch W.J."/>
            <person name="Hui A."/>
            <person name="Schwartz A."/>
            <person name="Harpold M.M."/>
        </authorList>
    </citation>
    <scope>NUCLEOTIDE SEQUENCE</scope>
    <source>
        <strain evidence="1">New Zealand White</strain>
        <tissue evidence="1">Back skeletal muscle</tissue>
    </source>
</reference>
<name>A2N6G3_RABIT</name>
<proteinExistence type="evidence at transcript level"/>
<sequence length="16" mass="1856">MAAEARQPRRRTADAR</sequence>
<evidence type="ECO:0000313" key="1">
    <source>
        <dbReference type="EMBL" id="AAA81561.1"/>
    </source>
</evidence>
<accession>A2N6G3</accession>
<organism evidence="1">
    <name type="scientific">Oryctolagus cuniculus</name>
    <name type="common">Rabbit</name>
    <dbReference type="NCBI Taxonomy" id="9986"/>
    <lineage>
        <taxon>Eukaryota</taxon>
        <taxon>Metazoa</taxon>
        <taxon>Chordata</taxon>
        <taxon>Craniata</taxon>
        <taxon>Vertebrata</taxon>
        <taxon>Euteleostomi</taxon>
        <taxon>Mammalia</taxon>
        <taxon>Eutheria</taxon>
        <taxon>Euarchontoglires</taxon>
        <taxon>Glires</taxon>
        <taxon>Lagomorpha</taxon>
        <taxon>Leporidae</taxon>
        <taxon>Oryctolagus</taxon>
    </lineage>
</organism>
<protein>
    <submittedName>
        <fullName evidence="1">Uncharacterized protein</fullName>
    </submittedName>
</protein>
<dbReference type="EMBL" id="M21948">
    <property type="protein sequence ID" value="AAA81561.1"/>
    <property type="molecule type" value="mRNA"/>
</dbReference>
<dbReference type="AlphaFoldDB" id="A2N6G3"/>